<dbReference type="Proteomes" id="UP000240830">
    <property type="component" value="Unassembled WGS sequence"/>
</dbReference>
<sequence length="473" mass="54242">MLLIALCALANLSVALVLRFTLDKTIWEMPRSAVQTAIESIDPRDSCSLSWLAHFYSNQLARTFPIHLCSSRWLQLLEEVVISCRELHSIFLNAEYLCTRPFIIPKVQDNYGGIIWREYAAKVSSTFGMMRILDNMERHQHDDLLTPQEWLRDASLFSTSAWKLIPSGLASPRINVVLETLATFSSDRFLVTIKIWQRIKHGTFPSVAGSQFLGLVTGPLASALINNDTQLIFSLLLKHVLKNCNVREASSWMLSTMRILFGTMSTEARCSMLSTFMARFPPEAISAYHLRMFGNVQFDPINNCPEFNHRRWRAYFEGALFYGLVEPVWGEPKDVRLKKWQILAAQLVETESFVWVKHVYDLLESFNPISPPISIDPIPFLAHMGCSSLLEVLNLHFARLKYNFIVSVDGSFLIDDPHFMNTTHILCIGLYKFTRTGVWDLVLDPATLRLTPELQEKYKAAFPDTSQQWNYLY</sequence>
<evidence type="ECO:0000313" key="3">
    <source>
        <dbReference type="Proteomes" id="UP000240830"/>
    </source>
</evidence>
<feature type="signal peptide" evidence="1">
    <location>
        <begin position="1"/>
        <end position="15"/>
    </location>
</feature>
<gene>
    <name evidence="2" type="ORF">PSACC_02580</name>
</gene>
<keyword evidence="1" id="KW-0732">Signal</keyword>
<organism evidence="2 3">
    <name type="scientific">Paramicrosporidium saccamoebae</name>
    <dbReference type="NCBI Taxonomy" id="1246581"/>
    <lineage>
        <taxon>Eukaryota</taxon>
        <taxon>Fungi</taxon>
        <taxon>Fungi incertae sedis</taxon>
        <taxon>Cryptomycota</taxon>
        <taxon>Cryptomycota incertae sedis</taxon>
        <taxon>Paramicrosporidium</taxon>
    </lineage>
</organism>
<dbReference type="AlphaFoldDB" id="A0A2H9TIU7"/>
<reference evidence="2 3" key="1">
    <citation type="submission" date="2016-10" db="EMBL/GenBank/DDBJ databases">
        <title>The genome of Paramicrosporidium saccamoebae is the missing link in understanding Cryptomycota and Microsporidia evolution.</title>
        <authorList>
            <person name="Quandt C.A."/>
            <person name="Beaudet D."/>
            <person name="Corsaro D."/>
            <person name="Michel R."/>
            <person name="Corradi N."/>
            <person name="James T."/>
        </authorList>
    </citation>
    <scope>NUCLEOTIDE SEQUENCE [LARGE SCALE GENOMIC DNA]</scope>
    <source>
        <strain evidence="2 3">KSL3</strain>
    </source>
</reference>
<name>A0A2H9TIU7_9FUNG</name>
<accession>A0A2H9TIU7</accession>
<evidence type="ECO:0000256" key="1">
    <source>
        <dbReference type="SAM" id="SignalP"/>
    </source>
</evidence>
<keyword evidence="3" id="KW-1185">Reference proteome</keyword>
<dbReference type="EMBL" id="MTSL01000168">
    <property type="protein sequence ID" value="PJF17646.1"/>
    <property type="molecule type" value="Genomic_DNA"/>
</dbReference>
<comment type="caution">
    <text evidence="2">The sequence shown here is derived from an EMBL/GenBank/DDBJ whole genome shotgun (WGS) entry which is preliminary data.</text>
</comment>
<evidence type="ECO:0000313" key="2">
    <source>
        <dbReference type="EMBL" id="PJF17646.1"/>
    </source>
</evidence>
<proteinExistence type="predicted"/>
<protein>
    <submittedName>
        <fullName evidence="2">Uncharacterized protein</fullName>
    </submittedName>
</protein>
<feature type="chain" id="PRO_5014148444" evidence="1">
    <location>
        <begin position="16"/>
        <end position="473"/>
    </location>
</feature>